<dbReference type="Gene3D" id="3.60.21.10">
    <property type="match status" value="1"/>
</dbReference>
<dbReference type="NCBIfam" id="TIGR00282">
    <property type="entry name" value="TIGR00282 family metallophosphoesterase"/>
    <property type="match status" value="1"/>
</dbReference>
<organism evidence="1 2">
    <name type="scientific">Geodia barretti</name>
    <name type="common">Barrett's horny sponge</name>
    <dbReference type="NCBI Taxonomy" id="519541"/>
    <lineage>
        <taxon>Eukaryota</taxon>
        <taxon>Metazoa</taxon>
        <taxon>Porifera</taxon>
        <taxon>Demospongiae</taxon>
        <taxon>Heteroscleromorpha</taxon>
        <taxon>Tetractinellida</taxon>
        <taxon>Astrophorina</taxon>
        <taxon>Geodiidae</taxon>
        <taxon>Geodia</taxon>
    </lineage>
</organism>
<sequence length="258" mass="27911">MRVLMIGDIIGKPGRSALAELLPELRRELTIDLVTANAENTAGGFGLTPKTANALLQAGVDVMTSGNHIWDKKEILPHMEELPLLRPANYYGAPGRGWMMFGDVMVLNLQGRVFMPPIDCPFREADARLAEAQSELGFAPKAVVVDFHAEATSEKQGLAWYLDGRVSAVVGTHTHVATADARIMPGGTAYVSDLGMTGPQDSVIGTEVAPVLERFRTGLPQRFEPAKGACILNSVLIDIDDDTGHARDIVRIDRRVEA</sequence>
<dbReference type="PANTHER" id="PTHR36303:SF1">
    <property type="entry name" value="2',3'-CYCLIC-NUCLEOTIDE 2'-PHOSPHODIESTERASE"/>
    <property type="match status" value="1"/>
</dbReference>
<dbReference type="PIRSF" id="PIRSF004789">
    <property type="entry name" value="DR1281"/>
    <property type="match status" value="1"/>
</dbReference>
<dbReference type="AlphaFoldDB" id="A0AA35W8X0"/>
<dbReference type="Proteomes" id="UP001174909">
    <property type="component" value="Unassembled WGS sequence"/>
</dbReference>
<name>A0AA35W8X0_GEOBA</name>
<reference evidence="1" key="1">
    <citation type="submission" date="2023-03" db="EMBL/GenBank/DDBJ databases">
        <authorList>
            <person name="Steffen K."/>
            <person name="Cardenas P."/>
        </authorList>
    </citation>
    <scope>NUCLEOTIDE SEQUENCE</scope>
</reference>
<dbReference type="SUPFAM" id="SSF56300">
    <property type="entry name" value="Metallo-dependent phosphatases"/>
    <property type="match status" value="1"/>
</dbReference>
<accession>A0AA35W8X0</accession>
<evidence type="ECO:0000313" key="2">
    <source>
        <dbReference type="Proteomes" id="UP001174909"/>
    </source>
</evidence>
<keyword evidence="2" id="KW-1185">Reference proteome</keyword>
<dbReference type="PANTHER" id="PTHR36303">
    <property type="entry name" value="2',3'-CYCLIC-NUCLEOTIDE 2'-PHOSPHODIESTERASE"/>
    <property type="match status" value="1"/>
</dbReference>
<proteinExistence type="predicted"/>
<dbReference type="InterPro" id="IPR005235">
    <property type="entry name" value="YmdB-like"/>
</dbReference>
<dbReference type="InterPro" id="IPR029052">
    <property type="entry name" value="Metallo-depent_PP-like"/>
</dbReference>
<evidence type="ECO:0000313" key="1">
    <source>
        <dbReference type="EMBL" id="CAI8003265.1"/>
    </source>
</evidence>
<gene>
    <name evidence="1" type="ORF">GBAR_LOCUS3600</name>
</gene>
<dbReference type="EMBL" id="CASHTH010000514">
    <property type="protein sequence ID" value="CAI8003265.1"/>
    <property type="molecule type" value="Genomic_DNA"/>
</dbReference>
<dbReference type="CDD" id="cd07382">
    <property type="entry name" value="MPP_DR1281"/>
    <property type="match status" value="1"/>
</dbReference>
<protein>
    <submittedName>
        <fullName evidence="1">2',3'-cyclic-nucleotide 2'-phosphodiesterase</fullName>
    </submittedName>
</protein>
<comment type="caution">
    <text evidence="1">The sequence shown here is derived from an EMBL/GenBank/DDBJ whole genome shotgun (WGS) entry which is preliminary data.</text>
</comment>
<dbReference type="GO" id="GO:0004113">
    <property type="term" value="F:2',3'-cyclic-nucleotide 3'-phosphodiesterase activity"/>
    <property type="evidence" value="ECO:0007669"/>
    <property type="project" value="TreeGrafter"/>
</dbReference>
<dbReference type="Pfam" id="PF13277">
    <property type="entry name" value="YmdB"/>
    <property type="match status" value="1"/>
</dbReference>